<dbReference type="EMBL" id="CP062941">
    <property type="protein sequence ID" value="QOL51131.1"/>
    <property type="molecule type" value="Genomic_DNA"/>
</dbReference>
<evidence type="ECO:0000313" key="2">
    <source>
        <dbReference type="EMBL" id="QOL51131.1"/>
    </source>
</evidence>
<keyword evidence="1" id="KW-0732">Signal</keyword>
<evidence type="ECO:0000256" key="1">
    <source>
        <dbReference type="SAM" id="SignalP"/>
    </source>
</evidence>
<evidence type="ECO:0008006" key="4">
    <source>
        <dbReference type="Google" id="ProtNLM"/>
    </source>
</evidence>
<dbReference type="AlphaFoldDB" id="A0A7L9U7V0"/>
<dbReference type="Proteomes" id="UP000593875">
    <property type="component" value="Chromosome"/>
</dbReference>
<dbReference type="RefSeq" id="WP_193688109.1">
    <property type="nucleotide sequence ID" value="NZ_CP062941.1"/>
</dbReference>
<dbReference type="PROSITE" id="PS51257">
    <property type="entry name" value="PROKAR_LIPOPROTEIN"/>
    <property type="match status" value="1"/>
</dbReference>
<feature type="signal peptide" evidence="1">
    <location>
        <begin position="1"/>
        <end position="20"/>
    </location>
</feature>
<sequence>MIRSPLRAGLALACALSLSACGGSSGNLYVGGSVVGNTKAGLVLTNNDGPRLEVPAGATSFVFKDLVETDSTYNVKVVASPPNTKPSTPGGTDGCKVVQGTGTGKAVFNVSTVRIVCTLQTYPLTARITGPHPGTLELVNGADRKVVAPTDATVQMTEIAEDAVYGLAVLKSEGQTCTIANGSGTMTTAGATVDVTCTAP</sequence>
<gene>
    <name evidence="2" type="ORF">LPB04_07610</name>
</gene>
<protein>
    <recommendedName>
        <fullName evidence="4">Lipoprotein</fullName>
    </recommendedName>
</protein>
<evidence type="ECO:0000313" key="3">
    <source>
        <dbReference type="Proteomes" id="UP000593875"/>
    </source>
</evidence>
<proteinExistence type="predicted"/>
<name>A0A7L9U7V0_9BURK</name>
<feature type="chain" id="PRO_5032505511" description="Lipoprotein" evidence="1">
    <location>
        <begin position="21"/>
        <end position="200"/>
    </location>
</feature>
<keyword evidence="3" id="KW-1185">Reference proteome</keyword>
<organism evidence="2 3">
    <name type="scientific">Massilia litorea</name>
    <dbReference type="NCBI Taxonomy" id="2769491"/>
    <lineage>
        <taxon>Bacteria</taxon>
        <taxon>Pseudomonadati</taxon>
        <taxon>Pseudomonadota</taxon>
        <taxon>Betaproteobacteria</taxon>
        <taxon>Burkholderiales</taxon>
        <taxon>Oxalobacteraceae</taxon>
        <taxon>Telluria group</taxon>
        <taxon>Massilia</taxon>
    </lineage>
</organism>
<accession>A0A7L9U7V0</accession>
<reference evidence="2 3" key="1">
    <citation type="submission" date="2020-10" db="EMBL/GenBank/DDBJ databases">
        <title>Genome sequencing of Massilia sp. LPB0304.</title>
        <authorList>
            <person name="Kim J."/>
        </authorList>
    </citation>
    <scope>NUCLEOTIDE SEQUENCE [LARGE SCALE GENOMIC DNA]</scope>
    <source>
        <strain evidence="2 3">LPB0304</strain>
    </source>
</reference>
<dbReference type="KEGG" id="mlir:LPB04_07610"/>